<evidence type="ECO:0000256" key="5">
    <source>
        <dbReference type="ARBA" id="ARBA00022989"/>
    </source>
</evidence>
<feature type="transmembrane region" description="Helical" evidence="7">
    <location>
        <begin position="255"/>
        <end position="277"/>
    </location>
</feature>
<dbReference type="AlphaFoldDB" id="A0A517R1B0"/>
<feature type="transmembrane region" description="Helical" evidence="7">
    <location>
        <begin position="406"/>
        <end position="427"/>
    </location>
</feature>
<dbReference type="Proteomes" id="UP000317318">
    <property type="component" value="Chromosome"/>
</dbReference>
<organism evidence="8 9">
    <name type="scientific">Stratiformator vulcanicus</name>
    <dbReference type="NCBI Taxonomy" id="2527980"/>
    <lineage>
        <taxon>Bacteria</taxon>
        <taxon>Pseudomonadati</taxon>
        <taxon>Planctomycetota</taxon>
        <taxon>Planctomycetia</taxon>
        <taxon>Planctomycetales</taxon>
        <taxon>Planctomycetaceae</taxon>
        <taxon>Stratiformator</taxon>
    </lineage>
</organism>
<evidence type="ECO:0000256" key="2">
    <source>
        <dbReference type="ARBA" id="ARBA00022448"/>
    </source>
</evidence>
<dbReference type="PANTHER" id="PTHR11706">
    <property type="entry name" value="SOLUTE CARRIER PROTEIN FAMILY 11 MEMBER"/>
    <property type="match status" value="1"/>
</dbReference>
<evidence type="ECO:0000313" key="8">
    <source>
        <dbReference type="EMBL" id="QDT37668.1"/>
    </source>
</evidence>
<name>A0A517R1B0_9PLAN</name>
<keyword evidence="2" id="KW-0813">Transport</keyword>
<evidence type="ECO:0000256" key="1">
    <source>
        <dbReference type="ARBA" id="ARBA00004141"/>
    </source>
</evidence>
<dbReference type="GO" id="GO:0015086">
    <property type="term" value="F:cadmium ion transmembrane transporter activity"/>
    <property type="evidence" value="ECO:0007669"/>
    <property type="project" value="TreeGrafter"/>
</dbReference>
<evidence type="ECO:0000313" key="9">
    <source>
        <dbReference type="Proteomes" id="UP000317318"/>
    </source>
</evidence>
<dbReference type="GO" id="GO:0005886">
    <property type="term" value="C:plasma membrane"/>
    <property type="evidence" value="ECO:0007669"/>
    <property type="project" value="TreeGrafter"/>
</dbReference>
<evidence type="ECO:0000256" key="6">
    <source>
        <dbReference type="ARBA" id="ARBA00023136"/>
    </source>
</evidence>
<feature type="transmembrane region" description="Helical" evidence="7">
    <location>
        <begin position="50"/>
        <end position="71"/>
    </location>
</feature>
<dbReference type="KEGG" id="svp:Pan189_20490"/>
<dbReference type="OrthoDB" id="9787548at2"/>
<feature type="transmembrane region" description="Helical" evidence="7">
    <location>
        <begin position="16"/>
        <end position="38"/>
    </location>
</feature>
<keyword evidence="5 7" id="KW-1133">Transmembrane helix</keyword>
<keyword evidence="4" id="KW-0769">Symport</keyword>
<reference evidence="8 9" key="1">
    <citation type="submission" date="2019-02" db="EMBL/GenBank/DDBJ databases">
        <title>Deep-cultivation of Planctomycetes and their phenomic and genomic characterization uncovers novel biology.</title>
        <authorList>
            <person name="Wiegand S."/>
            <person name="Jogler M."/>
            <person name="Boedeker C."/>
            <person name="Pinto D."/>
            <person name="Vollmers J."/>
            <person name="Rivas-Marin E."/>
            <person name="Kohn T."/>
            <person name="Peeters S.H."/>
            <person name="Heuer A."/>
            <person name="Rast P."/>
            <person name="Oberbeckmann S."/>
            <person name="Bunk B."/>
            <person name="Jeske O."/>
            <person name="Meyerdierks A."/>
            <person name="Storesund J.E."/>
            <person name="Kallscheuer N."/>
            <person name="Luecker S."/>
            <person name="Lage O.M."/>
            <person name="Pohl T."/>
            <person name="Merkel B.J."/>
            <person name="Hornburger P."/>
            <person name="Mueller R.-W."/>
            <person name="Bruemmer F."/>
            <person name="Labrenz M."/>
            <person name="Spormann A.M."/>
            <person name="Op den Camp H."/>
            <person name="Overmann J."/>
            <person name="Amann R."/>
            <person name="Jetten M.S.M."/>
            <person name="Mascher T."/>
            <person name="Medema M.H."/>
            <person name="Devos D.P."/>
            <person name="Kaster A.-K."/>
            <person name="Ovreas L."/>
            <person name="Rohde M."/>
            <person name="Galperin M.Y."/>
            <person name="Jogler C."/>
        </authorList>
    </citation>
    <scope>NUCLEOTIDE SEQUENCE [LARGE SCALE GENOMIC DNA]</scope>
    <source>
        <strain evidence="8 9">Pan189</strain>
    </source>
</reference>
<feature type="transmembrane region" description="Helical" evidence="7">
    <location>
        <begin position="121"/>
        <end position="146"/>
    </location>
</feature>
<feature type="transmembrane region" description="Helical" evidence="7">
    <location>
        <begin position="372"/>
        <end position="394"/>
    </location>
</feature>
<dbReference type="GO" id="GO:0015293">
    <property type="term" value="F:symporter activity"/>
    <property type="evidence" value="ECO:0007669"/>
    <property type="project" value="UniProtKB-KW"/>
</dbReference>
<dbReference type="GO" id="GO:0034755">
    <property type="term" value="P:iron ion transmembrane transport"/>
    <property type="evidence" value="ECO:0007669"/>
    <property type="project" value="TreeGrafter"/>
</dbReference>
<keyword evidence="3 7" id="KW-0812">Transmembrane</keyword>
<evidence type="ECO:0000256" key="3">
    <source>
        <dbReference type="ARBA" id="ARBA00022692"/>
    </source>
</evidence>
<feature type="transmembrane region" description="Helical" evidence="7">
    <location>
        <begin position="213"/>
        <end position="234"/>
    </location>
</feature>
<comment type="subcellular location">
    <subcellularLocation>
        <location evidence="1">Membrane</location>
        <topology evidence="1">Multi-pass membrane protein</topology>
    </subcellularLocation>
</comment>
<accession>A0A517R1B0</accession>
<evidence type="ECO:0000256" key="7">
    <source>
        <dbReference type="SAM" id="Phobius"/>
    </source>
</evidence>
<dbReference type="PANTHER" id="PTHR11706:SF33">
    <property type="entry name" value="NATURAL RESISTANCE-ASSOCIATED MACROPHAGE PROTEIN 2"/>
    <property type="match status" value="1"/>
</dbReference>
<protein>
    <submittedName>
        <fullName evidence="8">Divalent metal cation transporter MntH</fullName>
    </submittedName>
</protein>
<dbReference type="EMBL" id="CP036268">
    <property type="protein sequence ID" value="QDT37668.1"/>
    <property type="molecule type" value="Genomic_DNA"/>
</dbReference>
<evidence type="ECO:0000256" key="4">
    <source>
        <dbReference type="ARBA" id="ARBA00022847"/>
    </source>
</evidence>
<dbReference type="InterPro" id="IPR001046">
    <property type="entry name" value="NRAMP_fam"/>
</dbReference>
<proteinExistence type="predicted"/>
<dbReference type="Pfam" id="PF01566">
    <property type="entry name" value="Nramp"/>
    <property type="match status" value="1"/>
</dbReference>
<sequence>MNSSPPSDTDTPKRTWLGAIGPALIVAAVVLGPGSILTSSKVGCEYGYELLWMLAAAGLLMAATTATSAVLGQSFSNTLCGELASRLGRPAAAIVGLTLFLIVACFQSSNNTAVLAGIEPFFGANSFASVLMLLGLLNACVIAVLMLSRDLYSHIEKLMKLLIAIMIIGFLINLIFAAPSITQVAFGLIPSIPDGISGDFFPTVEQGTIIDPWWATQGMIATTFSIAGAFYQSYLVREKGWTSTELRRGLADSAIGIAVLVLASAMIMVTSAAVLHGRVAASELKSAADVAAQLKPLFGLFATVLFSVGIFAGAFSSFLVNAMIGGTLLADGFGWNPSIDGRPAKRCTVAALLAGFLFASAMQVGAVNKVDVIIFAQALTVLGGPVLALTLLYLGIVLEKSKRPSWIIPVAIIACVVTTMLAARTAWKIWLTVTL</sequence>
<keyword evidence="9" id="KW-1185">Reference proteome</keyword>
<gene>
    <name evidence="8" type="primary">mntH</name>
    <name evidence="8" type="ORF">Pan189_20490</name>
</gene>
<dbReference type="RefSeq" id="WP_145363762.1">
    <property type="nucleotide sequence ID" value="NZ_CP036268.1"/>
</dbReference>
<feature type="transmembrane region" description="Helical" evidence="7">
    <location>
        <begin position="158"/>
        <end position="178"/>
    </location>
</feature>
<feature type="transmembrane region" description="Helical" evidence="7">
    <location>
        <begin position="297"/>
        <end position="320"/>
    </location>
</feature>
<keyword evidence="6 7" id="KW-0472">Membrane</keyword>
<dbReference type="GO" id="GO:0005384">
    <property type="term" value="F:manganese ion transmembrane transporter activity"/>
    <property type="evidence" value="ECO:0007669"/>
    <property type="project" value="TreeGrafter"/>
</dbReference>
<feature type="transmembrane region" description="Helical" evidence="7">
    <location>
        <begin position="347"/>
        <end position="366"/>
    </location>
</feature>